<feature type="transmembrane region" description="Helical" evidence="7">
    <location>
        <begin position="27"/>
        <end position="49"/>
    </location>
</feature>
<dbReference type="GO" id="GO:0055085">
    <property type="term" value="P:transmembrane transport"/>
    <property type="evidence" value="ECO:0007669"/>
    <property type="project" value="InterPro"/>
</dbReference>
<dbReference type="KEGG" id="pste:PSTEL_24805"/>
<evidence type="ECO:0000259" key="8">
    <source>
        <dbReference type="PROSITE" id="PS50928"/>
    </source>
</evidence>
<feature type="domain" description="ABC transmembrane type-1" evidence="8">
    <location>
        <begin position="87"/>
        <end position="278"/>
    </location>
</feature>
<keyword evidence="6 7" id="KW-0472">Membrane</keyword>
<dbReference type="OrthoDB" id="61122at2"/>
<evidence type="ECO:0000256" key="4">
    <source>
        <dbReference type="ARBA" id="ARBA00022692"/>
    </source>
</evidence>
<dbReference type="GO" id="GO:0005886">
    <property type="term" value="C:plasma membrane"/>
    <property type="evidence" value="ECO:0007669"/>
    <property type="project" value="UniProtKB-SubCell"/>
</dbReference>
<dbReference type="PANTHER" id="PTHR43744:SF8">
    <property type="entry name" value="SN-GLYCEROL-3-PHOSPHATE TRANSPORT SYSTEM PERMEASE PROTEIN UGPE"/>
    <property type="match status" value="1"/>
</dbReference>
<evidence type="ECO:0000313" key="9">
    <source>
        <dbReference type="EMBL" id="AIQ65847.1"/>
    </source>
</evidence>
<name>A0A089LY65_9BACL</name>
<organism evidence="9 10">
    <name type="scientific">Paenibacillus stellifer</name>
    <dbReference type="NCBI Taxonomy" id="169760"/>
    <lineage>
        <taxon>Bacteria</taxon>
        <taxon>Bacillati</taxon>
        <taxon>Bacillota</taxon>
        <taxon>Bacilli</taxon>
        <taxon>Bacillales</taxon>
        <taxon>Paenibacillaceae</taxon>
        <taxon>Paenibacillus</taxon>
    </lineage>
</organism>
<keyword evidence="2 7" id="KW-0813">Transport</keyword>
<protein>
    <submittedName>
        <fullName evidence="9">Sugar permease</fullName>
    </submittedName>
</protein>
<evidence type="ECO:0000256" key="6">
    <source>
        <dbReference type="ARBA" id="ARBA00023136"/>
    </source>
</evidence>
<keyword evidence="3" id="KW-1003">Cell membrane</keyword>
<dbReference type="AlphaFoldDB" id="A0A089LY65"/>
<dbReference type="Proteomes" id="UP000029507">
    <property type="component" value="Chromosome"/>
</dbReference>
<evidence type="ECO:0000256" key="3">
    <source>
        <dbReference type="ARBA" id="ARBA00022475"/>
    </source>
</evidence>
<dbReference type="HOGENOM" id="CLU_016047_1_2_9"/>
<dbReference type="Pfam" id="PF00528">
    <property type="entry name" value="BPD_transp_1"/>
    <property type="match status" value="1"/>
</dbReference>
<keyword evidence="5 7" id="KW-1133">Transmembrane helix</keyword>
<feature type="transmembrane region" description="Helical" evidence="7">
    <location>
        <begin position="259"/>
        <end position="278"/>
    </location>
</feature>
<dbReference type="InterPro" id="IPR035906">
    <property type="entry name" value="MetI-like_sf"/>
</dbReference>
<dbReference type="RefSeq" id="WP_038699216.1">
    <property type="nucleotide sequence ID" value="NZ_CP009286.1"/>
</dbReference>
<dbReference type="CDD" id="cd06261">
    <property type="entry name" value="TM_PBP2"/>
    <property type="match status" value="1"/>
</dbReference>
<evidence type="ECO:0000256" key="5">
    <source>
        <dbReference type="ARBA" id="ARBA00022989"/>
    </source>
</evidence>
<evidence type="ECO:0000256" key="7">
    <source>
        <dbReference type="RuleBase" id="RU363032"/>
    </source>
</evidence>
<keyword evidence="10" id="KW-1185">Reference proteome</keyword>
<gene>
    <name evidence="9" type="ORF">PSTEL_24805</name>
</gene>
<dbReference type="SUPFAM" id="SSF161098">
    <property type="entry name" value="MetI-like"/>
    <property type="match status" value="1"/>
</dbReference>
<reference evidence="9 10" key="1">
    <citation type="submission" date="2014-08" db="EMBL/GenBank/DDBJ databases">
        <title>Comparative genomics of the Paenibacillus odorifer group.</title>
        <authorList>
            <person name="den Bakker H.C."/>
            <person name="Tsai Y.-C."/>
            <person name="Martin N."/>
            <person name="Korlach J."/>
            <person name="Wiedmann M."/>
        </authorList>
    </citation>
    <scope>NUCLEOTIDE SEQUENCE [LARGE SCALE GENOMIC DNA]</scope>
    <source>
        <strain evidence="9 10">DSM 14472</strain>
    </source>
</reference>
<comment type="subcellular location">
    <subcellularLocation>
        <location evidence="1 7">Cell membrane</location>
        <topology evidence="1 7">Multi-pass membrane protein</topology>
    </subcellularLocation>
</comment>
<evidence type="ECO:0000256" key="1">
    <source>
        <dbReference type="ARBA" id="ARBA00004651"/>
    </source>
</evidence>
<comment type="similarity">
    <text evidence="7">Belongs to the binding-protein-dependent transport system permease family.</text>
</comment>
<dbReference type="PANTHER" id="PTHR43744">
    <property type="entry name" value="ABC TRANSPORTER PERMEASE PROTEIN MG189-RELATED-RELATED"/>
    <property type="match status" value="1"/>
</dbReference>
<dbReference type="STRING" id="169760.PSTEL_24805"/>
<proteinExistence type="inferred from homology"/>
<feature type="transmembrane region" description="Helical" evidence="7">
    <location>
        <begin position="158"/>
        <end position="178"/>
    </location>
</feature>
<accession>A0A089LY65</accession>
<feature type="transmembrane region" description="Helical" evidence="7">
    <location>
        <begin position="124"/>
        <end position="146"/>
    </location>
</feature>
<dbReference type="Gene3D" id="1.10.3720.10">
    <property type="entry name" value="MetI-like"/>
    <property type="match status" value="1"/>
</dbReference>
<keyword evidence="4 7" id="KW-0812">Transmembrane</keyword>
<dbReference type="EMBL" id="CP009286">
    <property type="protein sequence ID" value="AIQ65847.1"/>
    <property type="molecule type" value="Genomic_DNA"/>
</dbReference>
<dbReference type="InterPro" id="IPR000515">
    <property type="entry name" value="MetI-like"/>
</dbReference>
<dbReference type="PROSITE" id="PS50928">
    <property type="entry name" value="ABC_TM1"/>
    <property type="match status" value="1"/>
</dbReference>
<evidence type="ECO:0000256" key="2">
    <source>
        <dbReference type="ARBA" id="ARBA00022448"/>
    </source>
</evidence>
<sequence>MTTTALNVNKTVHSGEKAARRRKLSGILYYLFMIAISCIYFYPIIWLVLSSFRENRDIFSSPFGLPEQIRFRNWSEAWNIGNMSTYAKNSVIVTSATVVCILLFASLAAFAFSKLRFRGSGLLMTLFLLGLFMPLQSFFIAQSYIFERLSLKDTYLGLIVPYIGTGLPLAVFLLKAYLDSVPKELMEAARMDGCGDFLMYRKIIVPLLIPSMATVGIFSALNAWNELLLAMLYIQQDALKTIPVGLLAFSSRYMTDYKLLFSALALITLPMIVVYISFHRFIVTGLTEGALK</sequence>
<evidence type="ECO:0000313" key="10">
    <source>
        <dbReference type="Proteomes" id="UP000029507"/>
    </source>
</evidence>
<feature type="transmembrane region" description="Helical" evidence="7">
    <location>
        <begin position="91"/>
        <end position="112"/>
    </location>
</feature>
<feature type="transmembrane region" description="Helical" evidence="7">
    <location>
        <begin position="199"/>
        <end position="221"/>
    </location>
</feature>